<dbReference type="InterPro" id="IPR037104">
    <property type="entry name" value="Annexin_sf"/>
</dbReference>
<dbReference type="SUPFAM" id="SSF47874">
    <property type="entry name" value="Annexin"/>
    <property type="match status" value="1"/>
</dbReference>
<dbReference type="Proteomes" id="UP001176941">
    <property type="component" value="Chromosome 19"/>
</dbReference>
<keyword evidence="2" id="KW-1185">Reference proteome</keyword>
<reference evidence="1" key="1">
    <citation type="submission" date="2023-04" db="EMBL/GenBank/DDBJ databases">
        <authorList>
            <consortium name="ELIXIR-Norway"/>
        </authorList>
    </citation>
    <scope>NUCLEOTIDE SEQUENCE [LARGE SCALE GENOMIC DNA]</scope>
</reference>
<protein>
    <submittedName>
        <fullName evidence="1">Uncharacterized protein</fullName>
    </submittedName>
</protein>
<proteinExistence type="predicted"/>
<sequence>MHKSRLGVAWEGYALREKYSSVLCQLRQEAATVVYLLIIKVMLALILYQSHSPYDMLESIKKEVEGDLENVFLKLVQCIRNKPLYFADRLYVPVNGKGSRAKVLIRIPCSDMDMLKIRSDFKSSSASLCTTAFSRTPRATARKHCCSCVVGVTEPHNIRASRVAVLCSS</sequence>
<evidence type="ECO:0000313" key="1">
    <source>
        <dbReference type="EMBL" id="CAI9159296.1"/>
    </source>
</evidence>
<dbReference type="PANTHER" id="PTHR10502:SF18">
    <property type="entry name" value="ANNEXIN A2-RELATED"/>
    <property type="match status" value="1"/>
</dbReference>
<gene>
    <name evidence="1" type="ORF">MRATA1EN1_LOCUS8258</name>
</gene>
<dbReference type="EMBL" id="OX459955">
    <property type="protein sequence ID" value="CAI9159296.1"/>
    <property type="molecule type" value="Genomic_DNA"/>
</dbReference>
<dbReference type="PANTHER" id="PTHR10502">
    <property type="entry name" value="ANNEXIN"/>
    <property type="match status" value="1"/>
</dbReference>
<accession>A0ABN8YDS0</accession>
<evidence type="ECO:0000313" key="2">
    <source>
        <dbReference type="Proteomes" id="UP001176941"/>
    </source>
</evidence>
<organism evidence="1 2">
    <name type="scientific">Rangifer tarandus platyrhynchus</name>
    <name type="common">Svalbard reindeer</name>
    <dbReference type="NCBI Taxonomy" id="3082113"/>
    <lineage>
        <taxon>Eukaryota</taxon>
        <taxon>Metazoa</taxon>
        <taxon>Chordata</taxon>
        <taxon>Craniata</taxon>
        <taxon>Vertebrata</taxon>
        <taxon>Euteleostomi</taxon>
        <taxon>Mammalia</taxon>
        <taxon>Eutheria</taxon>
        <taxon>Laurasiatheria</taxon>
        <taxon>Artiodactyla</taxon>
        <taxon>Ruminantia</taxon>
        <taxon>Pecora</taxon>
        <taxon>Cervidae</taxon>
        <taxon>Odocoileinae</taxon>
        <taxon>Rangifer</taxon>
    </lineage>
</organism>
<name>A0ABN8YDS0_RANTA</name>